<evidence type="ECO:0000313" key="3">
    <source>
        <dbReference type="EMBL" id="MFC4699937.1"/>
    </source>
</evidence>
<evidence type="ECO:0000259" key="2">
    <source>
        <dbReference type="Pfam" id="PF20157"/>
    </source>
</evidence>
<dbReference type="RefSeq" id="WP_382406923.1">
    <property type="nucleotide sequence ID" value="NZ_JBHSGU010000002.1"/>
</dbReference>
<dbReference type="Pfam" id="PF20157">
    <property type="entry name" value="Maf_flag10_N"/>
    <property type="match status" value="2"/>
</dbReference>
<sequence length="1195" mass="135976">MQNDIRLHLADDEEKQNEIEAAHAASLQARFDLNLAAFLRHIPSIGEKLQHTPLKQYSIFLDKHSQTNIVEIRTGTTFYHFDVDKEIRQQVQQISCHSALVNYKAGQNSGTPVSGFDEFLKYSTHLSEKLERACPDTLVVFGIGKGTHIEHLFDTQKAQNIVIYEPNWELFYCSLFCTDWHLILDEAARASRRLFLQIEQNAATLHADLKELADAFDIKQILFFKHYNEASFDHVINELRSGRHAVLMHPSAAQFESDFKQWVPPWTPSFDVSAYACASKQSERFKNNIQAFTKYFPALATTFSEYQCQAWEPIVHMKTGCVALFHKRSCTVFSIEDTKRHGREMFAHFAKYPNQDGLIFGCESVKLKHYMHNIFIRRANTVLTHQKDEKGELPANIKSLIMFGLDTGYAFEAFTEKTEVANLFVCEPNPDFFFASLFAIDWLYLLEHIDKTERRIYLNIGEASSNLYADINSQFLAAGPHLLADTYFYQGYDNALLSRIIKDLRDQLRITFSLSENLDHALYGIAHTQYALEHKVPAMAANASGHITKRTRGLPLFIVGNGPSLDDTIEVLKAHREQVLVVSCGTALQALHRYGITPDFHAEVEQCRATFDWASRIADPAYLKAITLVSVNGIHPDTCALYKDTLFAFKQGESSAMSALSILGKERFATLNKAYPTVTNLAVNFFLELGFTNLYLLGVDLGFVDYTKHHSQQSGYFENGKQIYNYQENLAKSLPVKGNFRPQVYTKAEFNISRMMLEQALAQYKADCFNMSDGAYVSSSTPLHADEVLIINKPIDREEVIVDIKNGFVVVQANIRDLYKSAFSQTILNDEMDKLSAICSAEFCNKEDIESLIEAAGELIDDNIIKGRSLFIYYFYGSLNYLRATLSKALMSSDEEQALEVASNILRYWNRLLNDAKLMLNHNGWLLDTSTSFAEKREMLMLSSDTVTFTAFDARLAAYITNSEYAQFEHLLEFSMPSECEKHCVFLTEVCDVDRVVASLSSGANSRLTESGTQERMLFVYTDARLYKTIDNKLKHLLPVNAALMYVPFWLSASQQQTSEDTRMPLTALDDALHFLLARIDDALRFTHIVFRARFDEAGLIHAYANKKDEYNCEAVDYLAACFEPALTSTQAYSFFRYIAYIETDEPEPTLLDALGNRGLHIPRDIQAYELLGVWYKSSQAEQIRSDLQEHINSV</sequence>
<proteinExistence type="predicted"/>
<accession>A0ABV9LTV5</accession>
<gene>
    <name evidence="3" type="ORF">ACFO4O_07210</name>
</gene>
<evidence type="ECO:0000313" key="4">
    <source>
        <dbReference type="Proteomes" id="UP001595897"/>
    </source>
</evidence>
<dbReference type="PANTHER" id="PTHR41786:SF1">
    <property type="entry name" value="6-HYDROXYMETHYLPTERIN DIPHOSPHOKINASE MPTE-LIKE DOMAIN-CONTAINING PROTEIN"/>
    <property type="match status" value="1"/>
</dbReference>
<organism evidence="3 4">
    <name type="scientific">Glaciecola siphonariae</name>
    <dbReference type="NCBI Taxonomy" id="521012"/>
    <lineage>
        <taxon>Bacteria</taxon>
        <taxon>Pseudomonadati</taxon>
        <taxon>Pseudomonadota</taxon>
        <taxon>Gammaproteobacteria</taxon>
        <taxon>Alteromonadales</taxon>
        <taxon>Alteromonadaceae</taxon>
        <taxon>Glaciecola</taxon>
    </lineage>
</organism>
<comment type="caution">
    <text evidence="3">The sequence shown here is derived from an EMBL/GenBank/DDBJ whole genome shotgun (WGS) entry which is preliminary data.</text>
</comment>
<name>A0ABV9LTV5_9ALTE</name>
<feature type="domain" description="Glycosyltransferase Maf N-terminal" evidence="2">
    <location>
        <begin position="284"/>
        <end position="512"/>
    </location>
</feature>
<protein>
    <submittedName>
        <fullName evidence="3">6-hydroxymethylpterin diphosphokinase MptE-like protein</fullName>
    </submittedName>
</protein>
<dbReference type="EMBL" id="JBHSGU010000002">
    <property type="protein sequence ID" value="MFC4699937.1"/>
    <property type="molecule type" value="Genomic_DNA"/>
</dbReference>
<evidence type="ECO:0000259" key="1">
    <source>
        <dbReference type="Pfam" id="PF01973"/>
    </source>
</evidence>
<feature type="domain" description="Glycosyltransferase Maf N-terminal" evidence="2">
    <location>
        <begin position="30"/>
        <end position="242"/>
    </location>
</feature>
<dbReference type="InterPro" id="IPR002826">
    <property type="entry name" value="MptE-like"/>
</dbReference>
<dbReference type="InterPro" id="IPR045376">
    <property type="entry name" value="Maf_N"/>
</dbReference>
<keyword evidence="4" id="KW-1185">Reference proteome</keyword>
<dbReference type="Proteomes" id="UP001595897">
    <property type="component" value="Unassembled WGS sequence"/>
</dbReference>
<dbReference type="PANTHER" id="PTHR41786">
    <property type="entry name" value="MOTILITY ACCESSORY FACTOR MAF"/>
    <property type="match status" value="1"/>
</dbReference>
<feature type="domain" description="6-hydroxymethylpterin diphosphokinase MptE-like" evidence="1">
    <location>
        <begin position="545"/>
        <end position="704"/>
    </location>
</feature>
<dbReference type="Gene3D" id="3.90.1480.10">
    <property type="entry name" value="Alpha-2,3-sialyltransferase"/>
    <property type="match status" value="1"/>
</dbReference>
<dbReference type="Pfam" id="PF01973">
    <property type="entry name" value="MptE-like"/>
    <property type="match status" value="1"/>
</dbReference>
<reference evidence="4" key="1">
    <citation type="journal article" date="2019" name="Int. J. Syst. Evol. Microbiol.">
        <title>The Global Catalogue of Microorganisms (GCM) 10K type strain sequencing project: providing services to taxonomists for standard genome sequencing and annotation.</title>
        <authorList>
            <consortium name="The Broad Institute Genomics Platform"/>
            <consortium name="The Broad Institute Genome Sequencing Center for Infectious Disease"/>
            <person name="Wu L."/>
            <person name="Ma J."/>
        </authorList>
    </citation>
    <scope>NUCLEOTIDE SEQUENCE [LARGE SCALE GENOMIC DNA]</scope>
    <source>
        <strain evidence="4">KACC 12507</strain>
    </source>
</reference>